<organism evidence="1 2">
    <name type="scientific">Colletotrichum gloeosporioides (strain Cg-14)</name>
    <name type="common">Anthracnose fungus</name>
    <name type="synonym">Glomerella cingulata</name>
    <dbReference type="NCBI Taxonomy" id="1237896"/>
    <lineage>
        <taxon>Eukaryota</taxon>
        <taxon>Fungi</taxon>
        <taxon>Dikarya</taxon>
        <taxon>Ascomycota</taxon>
        <taxon>Pezizomycotina</taxon>
        <taxon>Sordariomycetes</taxon>
        <taxon>Hypocreomycetidae</taxon>
        <taxon>Glomerellales</taxon>
        <taxon>Glomerellaceae</taxon>
        <taxon>Colletotrichum</taxon>
        <taxon>Colletotrichum gloeosporioides species complex</taxon>
    </lineage>
</organism>
<dbReference type="AlphaFoldDB" id="T0L7Z7"/>
<gene>
    <name evidence="1" type="ORF">CGLO_13073</name>
</gene>
<dbReference type="EMBL" id="AMYD01002834">
    <property type="protein sequence ID" value="EQB47756.1"/>
    <property type="molecule type" value="Genomic_DNA"/>
</dbReference>
<reference evidence="2" key="1">
    <citation type="journal article" date="2013" name="Mol. Plant Microbe Interact.">
        <title>Global aspects of pacC regulation of pathogenicity genes in Colletotrichum gloeosporioides as revealed by transcriptome analysis.</title>
        <authorList>
            <person name="Alkan N."/>
            <person name="Meng X."/>
            <person name="Friedlander G."/>
            <person name="Reuveni E."/>
            <person name="Sukno S."/>
            <person name="Sherman A."/>
            <person name="Thon M."/>
            <person name="Fluhr R."/>
            <person name="Prusky D."/>
        </authorList>
    </citation>
    <scope>NUCLEOTIDE SEQUENCE [LARGE SCALE GENOMIC DNA]</scope>
    <source>
        <strain evidence="2">Cg-14</strain>
    </source>
</reference>
<accession>T0L7Z7</accession>
<dbReference type="Proteomes" id="UP000015530">
    <property type="component" value="Unassembled WGS sequence"/>
</dbReference>
<evidence type="ECO:0000313" key="2">
    <source>
        <dbReference type="Proteomes" id="UP000015530"/>
    </source>
</evidence>
<proteinExistence type="predicted"/>
<dbReference type="HOGENOM" id="CLU_3207585_0_0_1"/>
<protein>
    <submittedName>
        <fullName evidence="1">Uncharacterized protein</fullName>
    </submittedName>
</protein>
<name>T0L7Z7_COLGC</name>
<comment type="caution">
    <text evidence="1">The sequence shown here is derived from an EMBL/GenBank/DDBJ whole genome shotgun (WGS) entry which is preliminary data.</text>
</comment>
<sequence>MATTCPFFTSRLIPSKTTRSPNDFFKLVLQEAINNRHHPIHDPYG</sequence>
<evidence type="ECO:0000313" key="1">
    <source>
        <dbReference type="EMBL" id="EQB47756.1"/>
    </source>
</evidence>